<evidence type="ECO:0000313" key="1">
    <source>
        <dbReference type="EMBL" id="KYO43696.1"/>
    </source>
</evidence>
<proteinExistence type="predicted"/>
<organism evidence="1 2">
    <name type="scientific">Alligator mississippiensis</name>
    <name type="common">American alligator</name>
    <dbReference type="NCBI Taxonomy" id="8496"/>
    <lineage>
        <taxon>Eukaryota</taxon>
        <taxon>Metazoa</taxon>
        <taxon>Chordata</taxon>
        <taxon>Craniata</taxon>
        <taxon>Vertebrata</taxon>
        <taxon>Euteleostomi</taxon>
        <taxon>Archelosauria</taxon>
        <taxon>Archosauria</taxon>
        <taxon>Crocodylia</taxon>
        <taxon>Alligatoridae</taxon>
        <taxon>Alligatorinae</taxon>
        <taxon>Alligator</taxon>
    </lineage>
</organism>
<name>A0A151P3R6_ALLMI</name>
<gene>
    <name evidence="1" type="ORF">Y1Q_0013685</name>
</gene>
<sequence>MCQTSVIPGYCLCICIGHSTLTDRSTEIIGPSGWGASIIQVASPVYVTWTQLQMSAPDELHGRLSTACFSAPSKSCNR</sequence>
<accession>A0A151P3R6</accession>
<evidence type="ECO:0000313" key="2">
    <source>
        <dbReference type="Proteomes" id="UP000050525"/>
    </source>
</evidence>
<reference evidence="1 2" key="1">
    <citation type="journal article" date="2012" name="Genome Biol.">
        <title>Sequencing three crocodilian genomes to illuminate the evolution of archosaurs and amniotes.</title>
        <authorList>
            <person name="St John J.A."/>
            <person name="Braun E.L."/>
            <person name="Isberg S.R."/>
            <person name="Miles L.G."/>
            <person name="Chong A.Y."/>
            <person name="Gongora J."/>
            <person name="Dalzell P."/>
            <person name="Moran C."/>
            <person name="Bed'hom B."/>
            <person name="Abzhanov A."/>
            <person name="Burgess S.C."/>
            <person name="Cooksey A.M."/>
            <person name="Castoe T.A."/>
            <person name="Crawford N.G."/>
            <person name="Densmore L.D."/>
            <person name="Drew J.C."/>
            <person name="Edwards S.V."/>
            <person name="Faircloth B.C."/>
            <person name="Fujita M.K."/>
            <person name="Greenwold M.J."/>
            <person name="Hoffmann F.G."/>
            <person name="Howard J.M."/>
            <person name="Iguchi T."/>
            <person name="Janes D.E."/>
            <person name="Khan S.Y."/>
            <person name="Kohno S."/>
            <person name="de Koning A.J."/>
            <person name="Lance S.L."/>
            <person name="McCarthy F.M."/>
            <person name="McCormack J.E."/>
            <person name="Merchant M.E."/>
            <person name="Peterson D.G."/>
            <person name="Pollock D.D."/>
            <person name="Pourmand N."/>
            <person name="Raney B.J."/>
            <person name="Roessler K.A."/>
            <person name="Sanford J.R."/>
            <person name="Sawyer R.H."/>
            <person name="Schmidt C.J."/>
            <person name="Triplett E.W."/>
            <person name="Tuberville T.D."/>
            <person name="Venegas-Anaya M."/>
            <person name="Howard J.T."/>
            <person name="Jarvis E.D."/>
            <person name="Guillette L.J.Jr."/>
            <person name="Glenn T.C."/>
            <person name="Green R.E."/>
            <person name="Ray D.A."/>
        </authorList>
    </citation>
    <scope>NUCLEOTIDE SEQUENCE [LARGE SCALE GENOMIC DNA]</scope>
    <source>
        <strain evidence="1">KSC_2009_1</strain>
    </source>
</reference>
<dbReference type="Proteomes" id="UP000050525">
    <property type="component" value="Unassembled WGS sequence"/>
</dbReference>
<dbReference type="EMBL" id="AKHW03001146">
    <property type="protein sequence ID" value="KYO43696.1"/>
    <property type="molecule type" value="Genomic_DNA"/>
</dbReference>
<dbReference type="AlphaFoldDB" id="A0A151P3R6"/>
<protein>
    <submittedName>
        <fullName evidence="1">Uncharacterized protein</fullName>
    </submittedName>
</protein>
<comment type="caution">
    <text evidence="1">The sequence shown here is derived from an EMBL/GenBank/DDBJ whole genome shotgun (WGS) entry which is preliminary data.</text>
</comment>
<keyword evidence="2" id="KW-1185">Reference proteome</keyword>